<name>A0A4Z2FC92_9TELE</name>
<organism evidence="1 2">
    <name type="scientific">Liparis tanakae</name>
    <name type="common">Tanaka's snailfish</name>
    <dbReference type="NCBI Taxonomy" id="230148"/>
    <lineage>
        <taxon>Eukaryota</taxon>
        <taxon>Metazoa</taxon>
        <taxon>Chordata</taxon>
        <taxon>Craniata</taxon>
        <taxon>Vertebrata</taxon>
        <taxon>Euteleostomi</taxon>
        <taxon>Actinopterygii</taxon>
        <taxon>Neopterygii</taxon>
        <taxon>Teleostei</taxon>
        <taxon>Neoteleostei</taxon>
        <taxon>Acanthomorphata</taxon>
        <taxon>Eupercaria</taxon>
        <taxon>Perciformes</taxon>
        <taxon>Cottioidei</taxon>
        <taxon>Cottales</taxon>
        <taxon>Liparidae</taxon>
        <taxon>Liparis</taxon>
    </lineage>
</organism>
<dbReference type="Proteomes" id="UP000314294">
    <property type="component" value="Unassembled WGS sequence"/>
</dbReference>
<proteinExistence type="predicted"/>
<accession>A0A4Z2FC92</accession>
<gene>
    <name evidence="1" type="ORF">EYF80_051449</name>
</gene>
<protein>
    <submittedName>
        <fullName evidence="1">Uncharacterized protein</fullName>
    </submittedName>
</protein>
<reference evidence="1 2" key="1">
    <citation type="submission" date="2019-03" db="EMBL/GenBank/DDBJ databases">
        <title>First draft genome of Liparis tanakae, snailfish: a comprehensive survey of snailfish specific genes.</title>
        <authorList>
            <person name="Kim W."/>
            <person name="Song I."/>
            <person name="Jeong J.-H."/>
            <person name="Kim D."/>
            <person name="Kim S."/>
            <person name="Ryu S."/>
            <person name="Song J.Y."/>
            <person name="Lee S.K."/>
        </authorList>
    </citation>
    <scope>NUCLEOTIDE SEQUENCE [LARGE SCALE GENOMIC DNA]</scope>
    <source>
        <tissue evidence="1">Muscle</tissue>
    </source>
</reference>
<evidence type="ECO:0000313" key="2">
    <source>
        <dbReference type="Proteomes" id="UP000314294"/>
    </source>
</evidence>
<sequence>MKGSSGFYFNAAASEKRTTVPRLTFSTFSTVKSRASGVAAILPGVSMSPPARSCQTTGAKTHVQEPTDAVTLTDKNTRICNKIVSTAAVGFNELGSTTP</sequence>
<keyword evidence="2" id="KW-1185">Reference proteome</keyword>
<dbReference type="AlphaFoldDB" id="A0A4Z2FC92"/>
<dbReference type="EMBL" id="SRLO01001375">
    <property type="protein sequence ID" value="TNN38383.1"/>
    <property type="molecule type" value="Genomic_DNA"/>
</dbReference>
<comment type="caution">
    <text evidence="1">The sequence shown here is derived from an EMBL/GenBank/DDBJ whole genome shotgun (WGS) entry which is preliminary data.</text>
</comment>
<evidence type="ECO:0000313" key="1">
    <source>
        <dbReference type="EMBL" id="TNN38383.1"/>
    </source>
</evidence>